<keyword evidence="1" id="KW-0812">Transmembrane</keyword>
<dbReference type="RefSeq" id="WP_349637854.1">
    <property type="nucleotide sequence ID" value="NZ_CP090958.1"/>
</dbReference>
<keyword evidence="3" id="KW-1185">Reference proteome</keyword>
<dbReference type="Proteomes" id="UP001209083">
    <property type="component" value="Chromosome"/>
</dbReference>
<accession>A0ABY8QRQ3</accession>
<evidence type="ECO:0000313" key="3">
    <source>
        <dbReference type="Proteomes" id="UP001209083"/>
    </source>
</evidence>
<organism evidence="2 3">
    <name type="scientific">Saxibacter everestensis</name>
    <dbReference type="NCBI Taxonomy" id="2909229"/>
    <lineage>
        <taxon>Bacteria</taxon>
        <taxon>Bacillati</taxon>
        <taxon>Actinomycetota</taxon>
        <taxon>Actinomycetes</taxon>
        <taxon>Micrococcales</taxon>
        <taxon>Brevibacteriaceae</taxon>
        <taxon>Saxibacter</taxon>
    </lineage>
</organism>
<keyword evidence="1" id="KW-0472">Membrane</keyword>
<gene>
    <name evidence="2" type="ORF">LWF01_13300</name>
</gene>
<feature type="transmembrane region" description="Helical" evidence="1">
    <location>
        <begin position="75"/>
        <end position="101"/>
    </location>
</feature>
<sequence>MAERSLSELFTEIRNDGKALAADEASLAKAELTAGAKKLGIGGGFLVVAGVLAFLMLIILLIAAAAGLHALGFEWWSSFLLVAAALLLLALLLVAVGLPLVKKAKLNPTRAIAGAKTSIASLQNAAKNPGGPRL</sequence>
<feature type="transmembrane region" description="Helical" evidence="1">
    <location>
        <begin position="45"/>
        <end position="69"/>
    </location>
</feature>
<dbReference type="InterPro" id="IPR009937">
    <property type="entry name" value="Phage_holin_3_6"/>
</dbReference>
<name>A0ABY8QRQ3_9MICO</name>
<proteinExistence type="predicted"/>
<protein>
    <submittedName>
        <fullName evidence="2">Phage holin family protein</fullName>
    </submittedName>
</protein>
<dbReference type="Pfam" id="PF07332">
    <property type="entry name" value="Phage_holin_3_6"/>
    <property type="match status" value="1"/>
</dbReference>
<keyword evidence="1" id="KW-1133">Transmembrane helix</keyword>
<reference evidence="2 3" key="1">
    <citation type="submission" date="2023-05" db="EMBL/GenBank/DDBJ databases">
        <title>Lithophilousrod everest ZFBP1038 complete genpme.</title>
        <authorList>
            <person name="Tian M."/>
        </authorList>
    </citation>
    <scope>NUCLEOTIDE SEQUENCE [LARGE SCALE GENOMIC DNA]</scope>
    <source>
        <strain evidence="2 3">ZFBP1038</strain>
    </source>
</reference>
<evidence type="ECO:0000313" key="2">
    <source>
        <dbReference type="EMBL" id="WGW11071.1"/>
    </source>
</evidence>
<evidence type="ECO:0000256" key="1">
    <source>
        <dbReference type="SAM" id="Phobius"/>
    </source>
</evidence>
<dbReference type="EMBL" id="CP090958">
    <property type="protein sequence ID" value="WGW11071.1"/>
    <property type="molecule type" value="Genomic_DNA"/>
</dbReference>